<evidence type="ECO:0000256" key="2">
    <source>
        <dbReference type="SAM" id="Phobius"/>
    </source>
</evidence>
<comment type="caution">
    <text evidence="3">The sequence shown here is derived from an EMBL/GenBank/DDBJ whole genome shotgun (WGS) entry which is preliminary data.</text>
</comment>
<protein>
    <recommendedName>
        <fullName evidence="5">LapA family protein</fullName>
    </recommendedName>
</protein>
<evidence type="ECO:0000313" key="3">
    <source>
        <dbReference type="EMBL" id="REH28464.1"/>
    </source>
</evidence>
<evidence type="ECO:0008006" key="5">
    <source>
        <dbReference type="Google" id="ProtNLM"/>
    </source>
</evidence>
<dbReference type="RefSeq" id="WP_116181490.1">
    <property type="nucleotide sequence ID" value="NZ_CP144375.1"/>
</dbReference>
<organism evidence="3 4">
    <name type="scientific">Kutzneria buriramensis</name>
    <dbReference type="NCBI Taxonomy" id="1045776"/>
    <lineage>
        <taxon>Bacteria</taxon>
        <taxon>Bacillati</taxon>
        <taxon>Actinomycetota</taxon>
        <taxon>Actinomycetes</taxon>
        <taxon>Pseudonocardiales</taxon>
        <taxon>Pseudonocardiaceae</taxon>
        <taxon>Kutzneria</taxon>
    </lineage>
</organism>
<dbReference type="AlphaFoldDB" id="A0A3E0GU98"/>
<evidence type="ECO:0000313" key="4">
    <source>
        <dbReference type="Proteomes" id="UP000256269"/>
    </source>
</evidence>
<evidence type="ECO:0000256" key="1">
    <source>
        <dbReference type="SAM" id="MobiDB-lite"/>
    </source>
</evidence>
<accession>A0A3E0GU98</accession>
<name>A0A3E0GU98_9PSEU</name>
<feature type="compositionally biased region" description="Basic and acidic residues" evidence="1">
    <location>
        <begin position="75"/>
        <end position="95"/>
    </location>
</feature>
<dbReference type="OrthoDB" id="3701318at2"/>
<feature type="region of interest" description="Disordered" evidence="1">
    <location>
        <begin position="75"/>
        <end position="125"/>
    </location>
</feature>
<keyword evidence="4" id="KW-1185">Reference proteome</keyword>
<reference evidence="3 4" key="1">
    <citation type="submission" date="2018-08" db="EMBL/GenBank/DDBJ databases">
        <title>Genomic Encyclopedia of Archaeal and Bacterial Type Strains, Phase II (KMG-II): from individual species to whole genera.</title>
        <authorList>
            <person name="Goeker M."/>
        </authorList>
    </citation>
    <scope>NUCLEOTIDE SEQUENCE [LARGE SCALE GENOMIC DNA]</scope>
    <source>
        <strain evidence="3 4">DSM 45791</strain>
    </source>
</reference>
<keyword evidence="2" id="KW-1133">Transmembrane helix</keyword>
<proteinExistence type="predicted"/>
<dbReference type="Proteomes" id="UP000256269">
    <property type="component" value="Unassembled WGS sequence"/>
</dbReference>
<dbReference type="EMBL" id="QUNO01000027">
    <property type="protein sequence ID" value="REH28464.1"/>
    <property type="molecule type" value="Genomic_DNA"/>
</dbReference>
<sequence>MIVGLVLIVLAVAAAVAAVAFNGAGSTHEITAFGQHVTNANETQIFVGGIVLGLVFCLGVWMVAMGGRRRRARNAEYRAARREAADASRERDRLAEQLSTQQEITEREQERTTVFGRHGDREVTP</sequence>
<keyword evidence="2" id="KW-0812">Transmembrane</keyword>
<feature type="transmembrane region" description="Helical" evidence="2">
    <location>
        <begin position="44"/>
        <end position="64"/>
    </location>
</feature>
<gene>
    <name evidence="3" type="ORF">BCF44_12744</name>
</gene>
<feature type="compositionally biased region" description="Basic and acidic residues" evidence="1">
    <location>
        <begin position="104"/>
        <end position="125"/>
    </location>
</feature>
<keyword evidence="2" id="KW-0472">Membrane</keyword>